<evidence type="ECO:0000256" key="1">
    <source>
        <dbReference type="ARBA" id="ARBA00004974"/>
    </source>
</evidence>
<evidence type="ECO:0000256" key="9">
    <source>
        <dbReference type="ARBA" id="ARBA00022946"/>
    </source>
</evidence>
<dbReference type="InterPro" id="IPR039368">
    <property type="entry name" value="AHAS_TPP"/>
</dbReference>
<feature type="domain" description="Thiamine pyrophosphate enzyme N-terminal TPP-binding" evidence="16">
    <location>
        <begin position="95"/>
        <end position="209"/>
    </location>
</feature>
<dbReference type="GO" id="GO:0000287">
    <property type="term" value="F:magnesium ion binding"/>
    <property type="evidence" value="ECO:0007669"/>
    <property type="project" value="UniProtKB-UniRule"/>
</dbReference>
<dbReference type="Pfam" id="PF02776">
    <property type="entry name" value="TPP_enzyme_N"/>
    <property type="match status" value="1"/>
</dbReference>
<evidence type="ECO:0000313" key="17">
    <source>
        <dbReference type="EMBL" id="KAF5848954.1"/>
    </source>
</evidence>
<evidence type="ECO:0000256" key="11">
    <source>
        <dbReference type="ARBA" id="ARBA00023304"/>
    </source>
</evidence>
<dbReference type="EC" id="2.2.1.6" evidence="4 12"/>
<keyword evidence="5 12" id="KW-0028">Amino-acid biosynthesis</keyword>
<dbReference type="FunFam" id="3.40.50.1220:FF:000008">
    <property type="entry name" value="Acetolactate synthase"/>
    <property type="match status" value="1"/>
</dbReference>
<comment type="caution">
    <text evidence="17">The sequence shown here is derived from an EMBL/GenBank/DDBJ whole genome shotgun (WGS) entry which is preliminary data.</text>
</comment>
<evidence type="ECO:0000256" key="5">
    <source>
        <dbReference type="ARBA" id="ARBA00022605"/>
    </source>
</evidence>
<evidence type="ECO:0000259" key="16">
    <source>
        <dbReference type="Pfam" id="PF02776"/>
    </source>
</evidence>
<evidence type="ECO:0000313" key="18">
    <source>
        <dbReference type="Proteomes" id="UP000624244"/>
    </source>
</evidence>
<sequence>MLQSRTRAINALNRTRCFSTTPRTAAVSPYRKSAQALTANATPQDAKRTQSTAAVGTQTQSRSRPSPAFNRDDYDSVQPLKQYRSPAMDHSFVGMTGGQIFHEMMLRQGVKHIFGYPGGAILPVFDAIYQSEHFDFILPRHEQGAGHMAEGYARASGKPGVVLVTSGPGATNVVTPMQDALMDGTPLVVFCGQVVTSAIGSDAFQEADMVGITRPCTKWNVLVKNVAELPRRINEAFEIATSGRPGPVLVDLPKDVTASVLQRAIPMSSTLPTTVSAATIAARELSKQQLDQSIRRSADLINKAKKPVIYAGQGILQTEDGPRLLKELADKVTIPVTTTLQGLGGFDELDPKSLHMLGMHGSAYANMAMQEADLILALGARFDDRITGAISKFAPAAKAAAAEGRGGIIHFEIMPKNINKVVQATEAVEGDLGTNLKQLLPLVNKVDDRPEWLSQIADWKKRFPWAYEKEGENGLIKPQTIMEKLSDLTADRKEQTILTTGVGQHQMWCAQHYRWRYPRTMITSGGLGTMGYGLPAAIGAKVARPDCTVIDIDGDSSFSMTLTELSTAAEFNIGVKVIILNNEEQGMVTQWQTLFYTDRFSHTHQRNADFVKLGDAMGVQAKRCIKLEELEDSLKWLLDTEGPALLEIVTDQKVPVLPMVPAGSALHEFLVYDEKTTKERRAQTKARSGR</sequence>
<dbReference type="InterPro" id="IPR029035">
    <property type="entry name" value="DHS-like_NAD/FAD-binding_dom"/>
</dbReference>
<dbReference type="InterPro" id="IPR045229">
    <property type="entry name" value="TPP_enz"/>
</dbReference>
<keyword evidence="11 12" id="KW-0100">Branched-chain amino acid biosynthesis</keyword>
<comment type="pathway">
    <text evidence="1 12">Amino-acid biosynthesis; L-isoleucine biosynthesis; L-isoleucine from 2-oxobutanoate: step 1/4.</text>
</comment>
<dbReference type="EMBL" id="WNKQ01000010">
    <property type="protein sequence ID" value="KAF5848954.1"/>
    <property type="molecule type" value="Genomic_DNA"/>
</dbReference>
<evidence type="ECO:0000256" key="10">
    <source>
        <dbReference type="ARBA" id="ARBA00023052"/>
    </source>
</evidence>
<evidence type="ECO:0000256" key="6">
    <source>
        <dbReference type="ARBA" id="ARBA00022679"/>
    </source>
</evidence>
<comment type="pathway">
    <text evidence="2 12">Amino-acid biosynthesis; L-valine biosynthesis; L-valine from pyruvate: step 1/4.</text>
</comment>
<dbReference type="InterPro" id="IPR000399">
    <property type="entry name" value="TPP-bd_CS"/>
</dbReference>
<dbReference type="GO" id="GO:0009097">
    <property type="term" value="P:isoleucine biosynthetic process"/>
    <property type="evidence" value="ECO:0007669"/>
    <property type="project" value="UniProtKB-UniPathway"/>
</dbReference>
<dbReference type="GO" id="GO:0005739">
    <property type="term" value="C:mitochondrion"/>
    <property type="evidence" value="ECO:0007669"/>
    <property type="project" value="TreeGrafter"/>
</dbReference>
<keyword evidence="9" id="KW-0809">Transit peptide</keyword>
<dbReference type="PANTHER" id="PTHR18968:SF13">
    <property type="entry name" value="ACETOLACTATE SYNTHASE CATALYTIC SUBUNIT, MITOCHONDRIAL"/>
    <property type="match status" value="1"/>
</dbReference>
<dbReference type="InterPro" id="IPR011766">
    <property type="entry name" value="TPP_enzyme_TPP-bd"/>
</dbReference>
<dbReference type="UniPathway" id="UPA00049">
    <property type="reaction ID" value="UER00059"/>
</dbReference>
<evidence type="ECO:0000256" key="12">
    <source>
        <dbReference type="RuleBase" id="RU003591"/>
    </source>
</evidence>
<evidence type="ECO:0000259" key="15">
    <source>
        <dbReference type="Pfam" id="PF02775"/>
    </source>
</evidence>
<dbReference type="GO" id="GO:0003984">
    <property type="term" value="F:acetolactate synthase activity"/>
    <property type="evidence" value="ECO:0007669"/>
    <property type="project" value="UniProtKB-EC"/>
</dbReference>
<dbReference type="AlphaFoldDB" id="A0A8H6DV05"/>
<name>A0A8H6DV05_COCSA</name>
<dbReference type="CDD" id="cd07035">
    <property type="entry name" value="TPP_PYR_POX_like"/>
    <property type="match status" value="1"/>
</dbReference>
<dbReference type="FunFam" id="3.40.50.970:FF:000007">
    <property type="entry name" value="Acetolactate synthase"/>
    <property type="match status" value="1"/>
</dbReference>
<dbReference type="Gene3D" id="3.40.50.1220">
    <property type="entry name" value="TPP-binding domain"/>
    <property type="match status" value="1"/>
</dbReference>
<organism evidence="17 18">
    <name type="scientific">Cochliobolus sativus</name>
    <name type="common">Common root rot and spot blotch fungus</name>
    <name type="synonym">Bipolaris sorokiniana</name>
    <dbReference type="NCBI Taxonomy" id="45130"/>
    <lineage>
        <taxon>Eukaryota</taxon>
        <taxon>Fungi</taxon>
        <taxon>Dikarya</taxon>
        <taxon>Ascomycota</taxon>
        <taxon>Pezizomycotina</taxon>
        <taxon>Dothideomycetes</taxon>
        <taxon>Pleosporomycetidae</taxon>
        <taxon>Pleosporales</taxon>
        <taxon>Pleosporineae</taxon>
        <taxon>Pleosporaceae</taxon>
        <taxon>Bipolaris</taxon>
    </lineage>
</organism>
<dbReference type="GO" id="GO:0009099">
    <property type="term" value="P:L-valine biosynthetic process"/>
    <property type="evidence" value="ECO:0007669"/>
    <property type="project" value="UniProtKB-UniPathway"/>
</dbReference>
<reference evidence="17" key="1">
    <citation type="submission" date="2019-11" db="EMBL/GenBank/DDBJ databases">
        <title>Bipolaris sorokiniana Genome sequencing.</title>
        <authorList>
            <person name="Wang H."/>
        </authorList>
    </citation>
    <scope>NUCLEOTIDE SEQUENCE</scope>
</reference>
<feature type="region of interest" description="Disordered" evidence="13">
    <location>
        <begin position="29"/>
        <end position="76"/>
    </location>
</feature>
<dbReference type="GO" id="GO:0005948">
    <property type="term" value="C:acetolactate synthase complex"/>
    <property type="evidence" value="ECO:0007669"/>
    <property type="project" value="TreeGrafter"/>
</dbReference>
<dbReference type="Proteomes" id="UP000624244">
    <property type="component" value="Unassembled WGS sequence"/>
</dbReference>
<feature type="domain" description="Thiamine pyrophosphate enzyme central" evidence="14">
    <location>
        <begin position="294"/>
        <end position="439"/>
    </location>
</feature>
<evidence type="ECO:0000256" key="13">
    <source>
        <dbReference type="SAM" id="MobiDB-lite"/>
    </source>
</evidence>
<dbReference type="PROSITE" id="PS00187">
    <property type="entry name" value="TPP_ENZYMES"/>
    <property type="match status" value="1"/>
</dbReference>
<gene>
    <name evidence="17" type="ORF">GGP41_010149</name>
</gene>
<evidence type="ECO:0000256" key="2">
    <source>
        <dbReference type="ARBA" id="ARBA00005025"/>
    </source>
</evidence>
<comment type="cofactor">
    <cofactor evidence="12">
        <name>thiamine diphosphate</name>
        <dbReference type="ChEBI" id="CHEBI:58937"/>
    </cofactor>
    <text evidence="12">Binds 1 thiamine pyrophosphate per subunit.</text>
</comment>
<feature type="compositionally biased region" description="Polar residues" evidence="13">
    <location>
        <begin position="35"/>
        <end position="64"/>
    </location>
</feature>
<dbReference type="GO" id="GO:0050660">
    <property type="term" value="F:flavin adenine dinucleotide binding"/>
    <property type="evidence" value="ECO:0007669"/>
    <property type="project" value="InterPro"/>
</dbReference>
<comment type="similarity">
    <text evidence="3 12">Belongs to the TPP enzyme family.</text>
</comment>
<dbReference type="InterPro" id="IPR012000">
    <property type="entry name" value="Thiamin_PyroP_enz_cen_dom"/>
</dbReference>
<dbReference type="OMA" id="QETDMIG"/>
<dbReference type="SUPFAM" id="SSF52518">
    <property type="entry name" value="Thiamin diphosphate-binding fold (THDP-binding)"/>
    <property type="match status" value="2"/>
</dbReference>
<dbReference type="PANTHER" id="PTHR18968">
    <property type="entry name" value="THIAMINE PYROPHOSPHATE ENZYMES"/>
    <property type="match status" value="1"/>
</dbReference>
<feature type="domain" description="Thiamine pyrophosphate enzyme TPP-binding" evidence="15">
    <location>
        <begin position="501"/>
        <end position="648"/>
    </location>
</feature>
<evidence type="ECO:0000259" key="14">
    <source>
        <dbReference type="Pfam" id="PF00205"/>
    </source>
</evidence>
<dbReference type="InterPro" id="IPR029061">
    <property type="entry name" value="THDP-binding"/>
</dbReference>
<dbReference type="NCBIfam" id="TIGR00118">
    <property type="entry name" value="acolac_lg"/>
    <property type="match status" value="1"/>
</dbReference>
<dbReference type="Gene3D" id="3.40.50.970">
    <property type="match status" value="2"/>
</dbReference>
<dbReference type="InterPro" id="IPR012001">
    <property type="entry name" value="Thiamin_PyroP_enz_TPP-bd_dom"/>
</dbReference>
<proteinExistence type="inferred from homology"/>
<dbReference type="GO" id="GO:0030976">
    <property type="term" value="F:thiamine pyrophosphate binding"/>
    <property type="evidence" value="ECO:0007669"/>
    <property type="project" value="UniProtKB-UniRule"/>
</dbReference>
<dbReference type="Pfam" id="PF02775">
    <property type="entry name" value="TPP_enzyme_C"/>
    <property type="match status" value="1"/>
</dbReference>
<evidence type="ECO:0000256" key="4">
    <source>
        <dbReference type="ARBA" id="ARBA00013145"/>
    </source>
</evidence>
<dbReference type="InterPro" id="IPR012846">
    <property type="entry name" value="Acetolactate_synth_lsu"/>
</dbReference>
<evidence type="ECO:0000256" key="3">
    <source>
        <dbReference type="ARBA" id="ARBA00007812"/>
    </source>
</evidence>
<keyword evidence="6 12" id="KW-0808">Transferase</keyword>
<keyword evidence="10 12" id="KW-0786">Thiamine pyrophosphate</keyword>
<dbReference type="FunFam" id="3.40.50.970:FF:000053">
    <property type="entry name" value="Acetolactate synthase, mitochondrial"/>
    <property type="match status" value="1"/>
</dbReference>
<accession>A0A8H6DV05</accession>
<comment type="catalytic activity">
    <reaction evidence="12">
        <text>2 pyruvate + H(+) = (2S)-2-acetolactate + CO2</text>
        <dbReference type="Rhea" id="RHEA:25249"/>
        <dbReference type="ChEBI" id="CHEBI:15361"/>
        <dbReference type="ChEBI" id="CHEBI:15378"/>
        <dbReference type="ChEBI" id="CHEBI:16526"/>
        <dbReference type="ChEBI" id="CHEBI:58476"/>
        <dbReference type="EC" id="2.2.1.6"/>
    </reaction>
</comment>
<dbReference type="UniPathway" id="UPA00047">
    <property type="reaction ID" value="UER00055"/>
</dbReference>
<dbReference type="Pfam" id="PF00205">
    <property type="entry name" value="TPP_enzyme_M"/>
    <property type="match status" value="1"/>
</dbReference>
<evidence type="ECO:0000256" key="8">
    <source>
        <dbReference type="ARBA" id="ARBA00022842"/>
    </source>
</evidence>
<keyword evidence="7 12" id="KW-0479">Metal-binding</keyword>
<protein>
    <recommendedName>
        <fullName evidence="4 12">Acetolactate synthase</fullName>
        <ecNumber evidence="4 12">2.2.1.6</ecNumber>
    </recommendedName>
</protein>
<comment type="cofactor">
    <cofactor evidence="12">
        <name>Mg(2+)</name>
        <dbReference type="ChEBI" id="CHEBI:18420"/>
    </cofactor>
    <text evidence="12">Binds 1 Mg(2+) ion per subunit.</text>
</comment>
<evidence type="ECO:0000256" key="7">
    <source>
        <dbReference type="ARBA" id="ARBA00022723"/>
    </source>
</evidence>
<keyword evidence="8 12" id="KW-0460">Magnesium</keyword>
<dbReference type="CDD" id="cd02015">
    <property type="entry name" value="TPP_AHAS"/>
    <property type="match status" value="1"/>
</dbReference>
<dbReference type="SUPFAM" id="SSF52467">
    <property type="entry name" value="DHS-like NAD/FAD-binding domain"/>
    <property type="match status" value="1"/>
</dbReference>